<accession>A0A7K1GEM8</accession>
<sequence length="479" mass="54820">MNNINTINDKGHFKGGYFVLNENRNNNPWLERDDFFITLPNQNSIKRQVIELIRNSKSSIKLCSFIITDNEIYTELENVLKKTNVAVFILTQLDESKFSTSLLSEEEMIENFNQVHLDIVKKLYSNGAHVRATRTAHAKFLISDREKGLLTSANMTTTSLTNNPETGIFIENTSALSHLDNLFDEIFQNGTEYTRFITANSNKQFIVSRNQNISEKAKALKSETKLKFTFEDHQQSLYEEIVKIIENSSGDVYLSTYSIVGLNVLPEFINALKSVIKKGNVVYIFSRGMNYRSDHIEGCTLLANLGCKIYGDVYNHSKGILTPEKSMIFTANIDGKHGLKNGFEVGLVLEKNQKVNMQAFIEWQIATAPYVFNISPLKSKYFDYYAYHCELKEIKPKQIPEDITIKILKSNSGLINLLDESPSYYKIKNNKISQIQVGKYSYVADFEDDILTIGSQLNKMEYNLESYLLKYRSAKIILE</sequence>
<dbReference type="EC" id="3.1.4.4" evidence="3"/>
<dbReference type="AlphaFoldDB" id="A0A7K1GEM8"/>
<organism evidence="8 9">
    <name type="scientific">Winogradskyella ouciana</name>
    <dbReference type="NCBI Taxonomy" id="2608631"/>
    <lineage>
        <taxon>Bacteria</taxon>
        <taxon>Pseudomonadati</taxon>
        <taxon>Bacteroidota</taxon>
        <taxon>Flavobacteriia</taxon>
        <taxon>Flavobacteriales</taxon>
        <taxon>Flavobacteriaceae</taxon>
        <taxon>Winogradskyella</taxon>
    </lineage>
</organism>
<dbReference type="InterPro" id="IPR051406">
    <property type="entry name" value="PLD_domain"/>
</dbReference>
<protein>
    <recommendedName>
        <fullName evidence="3">phospholipase D</fullName>
        <ecNumber evidence="3">3.1.4.4</ecNumber>
    </recommendedName>
</protein>
<evidence type="ECO:0000313" key="9">
    <source>
        <dbReference type="Proteomes" id="UP000447545"/>
    </source>
</evidence>
<dbReference type="GO" id="GO:0004630">
    <property type="term" value="F:phospholipase D activity"/>
    <property type="evidence" value="ECO:0007669"/>
    <property type="project" value="UniProtKB-EC"/>
</dbReference>
<dbReference type="Gene3D" id="3.30.870.10">
    <property type="entry name" value="Endonuclease Chain A"/>
    <property type="match status" value="2"/>
</dbReference>
<comment type="caution">
    <text evidence="8">The sequence shown here is derived from an EMBL/GenBank/DDBJ whole genome shotgun (WGS) entry which is preliminary data.</text>
</comment>
<evidence type="ECO:0000256" key="2">
    <source>
        <dbReference type="ARBA" id="ARBA00008664"/>
    </source>
</evidence>
<comment type="catalytic activity">
    <reaction evidence="1">
        <text>a 1,2-diacyl-sn-glycero-3-phosphocholine + H2O = a 1,2-diacyl-sn-glycero-3-phosphate + choline + H(+)</text>
        <dbReference type="Rhea" id="RHEA:14445"/>
        <dbReference type="ChEBI" id="CHEBI:15354"/>
        <dbReference type="ChEBI" id="CHEBI:15377"/>
        <dbReference type="ChEBI" id="CHEBI:15378"/>
        <dbReference type="ChEBI" id="CHEBI:57643"/>
        <dbReference type="ChEBI" id="CHEBI:58608"/>
        <dbReference type="EC" id="3.1.4.4"/>
    </reaction>
</comment>
<dbReference type="RefSeq" id="WP_155089567.1">
    <property type="nucleotide sequence ID" value="NZ_WJYA01000006.1"/>
</dbReference>
<evidence type="ECO:0000256" key="6">
    <source>
        <dbReference type="ARBA" id="ARBA00023098"/>
    </source>
</evidence>
<dbReference type="PANTHER" id="PTHR43856:SF1">
    <property type="entry name" value="MITOCHONDRIAL CARDIOLIPIN HYDROLASE"/>
    <property type="match status" value="1"/>
</dbReference>
<dbReference type="GO" id="GO:0016042">
    <property type="term" value="P:lipid catabolic process"/>
    <property type="evidence" value="ECO:0007669"/>
    <property type="project" value="UniProtKB-KW"/>
</dbReference>
<evidence type="ECO:0000256" key="3">
    <source>
        <dbReference type="ARBA" id="ARBA00012027"/>
    </source>
</evidence>
<dbReference type="GO" id="GO:0006793">
    <property type="term" value="P:phosphorus metabolic process"/>
    <property type="evidence" value="ECO:0007669"/>
    <property type="project" value="UniProtKB-ARBA"/>
</dbReference>
<keyword evidence="6" id="KW-0443">Lipid metabolism</keyword>
<dbReference type="Proteomes" id="UP000447545">
    <property type="component" value="Unassembled WGS sequence"/>
</dbReference>
<evidence type="ECO:0000256" key="5">
    <source>
        <dbReference type="ARBA" id="ARBA00022963"/>
    </source>
</evidence>
<dbReference type="EMBL" id="WJYA01000006">
    <property type="protein sequence ID" value="MTE27551.1"/>
    <property type="molecule type" value="Genomic_DNA"/>
</dbReference>
<dbReference type="InterPro" id="IPR025202">
    <property type="entry name" value="PLD-like_dom"/>
</dbReference>
<evidence type="ECO:0000259" key="7">
    <source>
        <dbReference type="PROSITE" id="PS50035"/>
    </source>
</evidence>
<reference evidence="8 9" key="1">
    <citation type="submission" date="2019-11" db="EMBL/GenBank/DDBJ databases">
        <title>Winogradskyella ouciana sp. nov., isolated from the hadal seawater of the Mariana Trench.</title>
        <authorList>
            <person name="Liu R."/>
        </authorList>
    </citation>
    <scope>NUCLEOTIDE SEQUENCE [LARGE SCALE GENOMIC DNA]</scope>
    <source>
        <strain evidence="8 9">ZXX205</strain>
    </source>
</reference>
<keyword evidence="9" id="KW-1185">Reference proteome</keyword>
<evidence type="ECO:0000256" key="4">
    <source>
        <dbReference type="ARBA" id="ARBA00022801"/>
    </source>
</evidence>
<dbReference type="SUPFAM" id="SSF56024">
    <property type="entry name" value="Phospholipase D/nuclease"/>
    <property type="match status" value="2"/>
</dbReference>
<dbReference type="GO" id="GO:0016891">
    <property type="term" value="F:RNA endonuclease activity producing 5'-phosphomonoesters, hydrolytic mechanism"/>
    <property type="evidence" value="ECO:0007669"/>
    <property type="project" value="TreeGrafter"/>
</dbReference>
<dbReference type="PROSITE" id="PS50035">
    <property type="entry name" value="PLD"/>
    <property type="match status" value="1"/>
</dbReference>
<dbReference type="Pfam" id="PF13091">
    <property type="entry name" value="PLDc_2"/>
    <property type="match status" value="1"/>
</dbReference>
<gene>
    <name evidence="8" type="ORF">F1003_11465</name>
</gene>
<keyword evidence="5" id="KW-0442">Lipid degradation</keyword>
<evidence type="ECO:0000256" key="1">
    <source>
        <dbReference type="ARBA" id="ARBA00000798"/>
    </source>
</evidence>
<dbReference type="InterPro" id="IPR001736">
    <property type="entry name" value="PLipase_D/transphosphatidylase"/>
</dbReference>
<comment type="similarity">
    <text evidence="2">Belongs to the phospholipase D family.</text>
</comment>
<evidence type="ECO:0000313" key="8">
    <source>
        <dbReference type="EMBL" id="MTE27551.1"/>
    </source>
</evidence>
<feature type="domain" description="PLD phosphodiesterase" evidence="7">
    <location>
        <begin position="132"/>
        <end position="159"/>
    </location>
</feature>
<name>A0A7K1GEM8_9FLAO</name>
<proteinExistence type="inferred from homology"/>
<dbReference type="PANTHER" id="PTHR43856">
    <property type="entry name" value="CARDIOLIPIN HYDROLASE"/>
    <property type="match status" value="1"/>
</dbReference>
<keyword evidence="4" id="KW-0378">Hydrolase</keyword>